<keyword evidence="1" id="KW-0808">Transferase</keyword>
<name>A0A382HS32_9ZZZZ</name>
<proteinExistence type="predicted"/>
<evidence type="ECO:0000256" key="2">
    <source>
        <dbReference type="ARBA" id="ARBA00022777"/>
    </source>
</evidence>
<organism evidence="5">
    <name type="scientific">marine metagenome</name>
    <dbReference type="NCBI Taxonomy" id="408172"/>
    <lineage>
        <taxon>unclassified sequences</taxon>
        <taxon>metagenomes</taxon>
        <taxon>ecological metagenomes</taxon>
    </lineage>
</organism>
<dbReference type="Pfam" id="PF01513">
    <property type="entry name" value="NAD_kinase"/>
    <property type="match status" value="1"/>
</dbReference>
<dbReference type="InterPro" id="IPR016064">
    <property type="entry name" value="NAD/diacylglycerol_kinase_sf"/>
</dbReference>
<evidence type="ECO:0000256" key="4">
    <source>
        <dbReference type="ARBA" id="ARBA00023027"/>
    </source>
</evidence>
<dbReference type="InterPro" id="IPR002504">
    <property type="entry name" value="NADK"/>
</dbReference>
<dbReference type="EMBL" id="UINC01062886">
    <property type="protein sequence ID" value="SVB89932.1"/>
    <property type="molecule type" value="Genomic_DNA"/>
</dbReference>
<dbReference type="Pfam" id="PF20143">
    <property type="entry name" value="NAD_kinase_C"/>
    <property type="match status" value="1"/>
</dbReference>
<dbReference type="Gene3D" id="3.40.50.10330">
    <property type="entry name" value="Probable inorganic polyphosphate/atp-NAD kinase, domain 1"/>
    <property type="match status" value="1"/>
</dbReference>
<dbReference type="GO" id="GO:0019674">
    <property type="term" value="P:NAD+ metabolic process"/>
    <property type="evidence" value="ECO:0007669"/>
    <property type="project" value="InterPro"/>
</dbReference>
<gene>
    <name evidence="5" type="ORF">METZ01_LOCUS242786</name>
</gene>
<evidence type="ECO:0000256" key="3">
    <source>
        <dbReference type="ARBA" id="ARBA00022857"/>
    </source>
</evidence>
<evidence type="ECO:0008006" key="6">
    <source>
        <dbReference type="Google" id="ProtNLM"/>
    </source>
</evidence>
<reference evidence="5" key="1">
    <citation type="submission" date="2018-05" db="EMBL/GenBank/DDBJ databases">
        <authorList>
            <person name="Lanie J.A."/>
            <person name="Ng W.-L."/>
            <person name="Kazmierczak K.M."/>
            <person name="Andrzejewski T.M."/>
            <person name="Davidsen T.M."/>
            <person name="Wayne K.J."/>
            <person name="Tettelin H."/>
            <person name="Glass J.I."/>
            <person name="Rusch D."/>
            <person name="Podicherti R."/>
            <person name="Tsui H.-C.T."/>
            <person name="Winkler M.E."/>
        </authorList>
    </citation>
    <scope>NUCLEOTIDE SEQUENCE</scope>
</reference>
<evidence type="ECO:0000313" key="5">
    <source>
        <dbReference type="EMBL" id="SVB89932.1"/>
    </source>
</evidence>
<dbReference type="Gene3D" id="2.60.200.30">
    <property type="entry name" value="Probable inorganic polyphosphate/atp-NAD kinase, domain 2"/>
    <property type="match status" value="1"/>
</dbReference>
<dbReference type="AlphaFoldDB" id="A0A382HS32"/>
<evidence type="ECO:0000256" key="1">
    <source>
        <dbReference type="ARBA" id="ARBA00022679"/>
    </source>
</evidence>
<protein>
    <recommendedName>
        <fullName evidence="6">NAD(+) kinase</fullName>
    </recommendedName>
</protein>
<accession>A0A382HS32</accession>
<dbReference type="GO" id="GO:0006741">
    <property type="term" value="P:NADP+ biosynthetic process"/>
    <property type="evidence" value="ECO:0007669"/>
    <property type="project" value="InterPro"/>
</dbReference>
<sequence>MTWAESSSSLDVFLTTHIVKRLENKRQYTYHIIESAEDFHKLDFILALGGDGTILSLARAVAHRDTPILGVHLGKLGFLAEVTSDQMFTRLNQVVSGEYQIQKRMVLKGSVRCGEEDKTFYALNDFVVDRSASYRLLSCLLKSNGHMVAKYQADGLIVSTPTGSTAYSLAAGGPVVDPTVSS</sequence>
<dbReference type="InterPro" id="IPR017437">
    <property type="entry name" value="ATP-NAD_kinase_PpnK-typ_C"/>
</dbReference>
<keyword evidence="3" id="KW-0521">NADP</keyword>
<dbReference type="GO" id="GO:0003951">
    <property type="term" value="F:NAD+ kinase activity"/>
    <property type="evidence" value="ECO:0007669"/>
    <property type="project" value="InterPro"/>
</dbReference>
<keyword evidence="2" id="KW-0418">Kinase</keyword>
<dbReference type="PANTHER" id="PTHR20275:SF0">
    <property type="entry name" value="NAD KINASE"/>
    <property type="match status" value="1"/>
</dbReference>
<feature type="non-terminal residue" evidence="5">
    <location>
        <position position="182"/>
    </location>
</feature>
<keyword evidence="4" id="KW-0520">NAD</keyword>
<dbReference type="SUPFAM" id="SSF111331">
    <property type="entry name" value="NAD kinase/diacylglycerol kinase-like"/>
    <property type="match status" value="1"/>
</dbReference>
<dbReference type="PANTHER" id="PTHR20275">
    <property type="entry name" value="NAD KINASE"/>
    <property type="match status" value="1"/>
</dbReference>
<dbReference type="InterPro" id="IPR017438">
    <property type="entry name" value="ATP-NAD_kinase_N"/>
</dbReference>